<dbReference type="GO" id="GO:0003723">
    <property type="term" value="F:RNA binding"/>
    <property type="evidence" value="ECO:0007669"/>
    <property type="project" value="UniProtKB-KW"/>
</dbReference>
<proteinExistence type="inferred from homology"/>
<dbReference type="PANTHER" id="PTHR31633:SF1">
    <property type="entry name" value="H_ACA RIBONUCLEOPROTEIN COMPLEX NON-CORE SUBUNIT NAF1"/>
    <property type="match status" value="1"/>
</dbReference>
<protein>
    <recommendedName>
        <fullName evidence="7">H/ACA ribonucleoprotein complex subunit</fullName>
    </recommendedName>
</protein>
<dbReference type="GO" id="GO:0001522">
    <property type="term" value="P:pseudouridine synthesis"/>
    <property type="evidence" value="ECO:0007669"/>
    <property type="project" value="InterPro"/>
</dbReference>
<evidence type="ECO:0000256" key="5">
    <source>
        <dbReference type="ARBA" id="ARBA00022884"/>
    </source>
</evidence>
<accession>J4CCG4</accession>
<dbReference type="SUPFAM" id="SSF50447">
    <property type="entry name" value="Translation proteins"/>
    <property type="match status" value="1"/>
</dbReference>
<feature type="compositionally biased region" description="Acidic residues" evidence="8">
    <location>
        <begin position="222"/>
        <end position="231"/>
    </location>
</feature>
<dbReference type="Pfam" id="PF04410">
    <property type="entry name" value="Gar1"/>
    <property type="match status" value="1"/>
</dbReference>
<keyword evidence="5 7" id="KW-0694">RNA-binding</keyword>
<dbReference type="InterPro" id="IPR038664">
    <property type="entry name" value="Gar1/Naf1_Cbf5-bd_sf"/>
</dbReference>
<dbReference type="InterPro" id="IPR009000">
    <property type="entry name" value="Transl_B-barrel_sf"/>
</dbReference>
<evidence type="ECO:0000256" key="7">
    <source>
        <dbReference type="RuleBase" id="RU364004"/>
    </source>
</evidence>
<keyword evidence="7" id="KW-0687">Ribonucleoprotein</keyword>
<evidence type="ECO:0000313" key="9">
    <source>
        <dbReference type="EMBL" id="BAM39347.1"/>
    </source>
</evidence>
<comment type="subcellular location">
    <subcellularLocation>
        <location evidence="7">Nucleus</location>
        <location evidence="7">Nucleolus</location>
    </subcellularLocation>
</comment>
<dbReference type="Gene3D" id="2.40.10.230">
    <property type="entry name" value="Probable tRNA pseudouridine synthase domain"/>
    <property type="match status" value="1"/>
</dbReference>
<dbReference type="VEuPathDB" id="PiroplasmaDB:TOT_010000806"/>
<dbReference type="GO" id="GO:0005730">
    <property type="term" value="C:nucleolus"/>
    <property type="evidence" value="ECO:0007669"/>
    <property type="project" value="UniProtKB-SubCell"/>
</dbReference>
<evidence type="ECO:0000313" key="10">
    <source>
        <dbReference type="Proteomes" id="UP000003786"/>
    </source>
</evidence>
<comment type="similarity">
    <text evidence="1">Belongs to the NAF1 family.</text>
</comment>
<dbReference type="GO" id="GO:0005732">
    <property type="term" value="C:sno(s)RNA-containing ribonucleoprotein complex"/>
    <property type="evidence" value="ECO:0007669"/>
    <property type="project" value="InterPro"/>
</dbReference>
<keyword evidence="4" id="KW-0597">Phosphoprotein</keyword>
<dbReference type="OrthoDB" id="21550at2759"/>
<dbReference type="EMBL" id="AP011946">
    <property type="protein sequence ID" value="BAM39347.1"/>
    <property type="molecule type" value="Genomic_DNA"/>
</dbReference>
<name>J4CCG4_THEOR</name>
<comment type="function">
    <text evidence="7">Required for ribosome biogenesis. Part of a complex which catalyzes pseudouridylation of rRNA. This involves the isomerization of uridine such that the ribose is subsequently attached to C5, instead of the normal N1. Pseudouridine ("psi") residues may serve to stabilize the conformation of rRNAs.</text>
</comment>
<evidence type="ECO:0000256" key="6">
    <source>
        <dbReference type="ARBA" id="ARBA00023242"/>
    </source>
</evidence>
<dbReference type="OMA" id="PYYMVIL"/>
<reference evidence="9 10" key="1">
    <citation type="journal article" date="2012" name="MBio">
        <title>Comparative genome analysis of three eukaryotic parasites with differing abilities to transform leukocytes reveals key mediators of Theileria-induced leukocyte transformation.</title>
        <authorList>
            <person name="Hayashida K."/>
            <person name="Hara Y."/>
            <person name="Abe T."/>
            <person name="Yamasaki C."/>
            <person name="Toyoda A."/>
            <person name="Kosuge T."/>
            <person name="Suzuki Y."/>
            <person name="Sato Y."/>
            <person name="Kawashima S."/>
            <person name="Katayama T."/>
            <person name="Wakaguri H."/>
            <person name="Inoue N."/>
            <person name="Homma K."/>
            <person name="Tada-Umezaki M."/>
            <person name="Yagi Y."/>
            <person name="Fujii Y."/>
            <person name="Habara T."/>
            <person name="Kanehisa M."/>
            <person name="Watanabe H."/>
            <person name="Ito K."/>
            <person name="Gojobori T."/>
            <person name="Sugawara H."/>
            <person name="Imanishi T."/>
            <person name="Weir W."/>
            <person name="Gardner M."/>
            <person name="Pain A."/>
            <person name="Shiels B."/>
            <person name="Hattori M."/>
            <person name="Nene V."/>
            <person name="Sugimoto C."/>
        </authorList>
    </citation>
    <scope>NUCLEOTIDE SEQUENCE [LARGE SCALE GENOMIC DNA]</scope>
    <source>
        <strain evidence="9 10">Shintoku</strain>
    </source>
</reference>
<dbReference type="KEGG" id="tot:TOT_010000806"/>
<dbReference type="InterPro" id="IPR040309">
    <property type="entry name" value="Naf1"/>
</dbReference>
<sequence length="248" mass="28156">MKEGNRPIVIDGVNEVDELTFVSHFAQGESNKIKELNDFKRSHLNQTQPTATNLSQFYNLPDDSDVSDSDVEPLEGDLSVRSTPQSRYYLQPSQSIFSQSYLDTRDPLDNLRIIDTVDLPDKVSEDLPIGKIGKCKSIFDDILIVESSSDSKVLDLGSIVCKHDRTILGTVNDTFGQTSSPYYMVILRNKNLKIEAEEFVYCDLKHSTYITDETVRSKTIDVEESEDEKTEELDTKPQNKLKQSYKDL</sequence>
<keyword evidence="6 7" id="KW-0539">Nucleus</keyword>
<gene>
    <name evidence="9" type="ORF">TOT_010000806</name>
</gene>
<evidence type="ECO:0000256" key="4">
    <source>
        <dbReference type="ARBA" id="ARBA00022553"/>
    </source>
</evidence>
<dbReference type="STRING" id="869250.J4CCG4"/>
<evidence type="ECO:0000256" key="8">
    <source>
        <dbReference type="SAM" id="MobiDB-lite"/>
    </source>
</evidence>
<dbReference type="Proteomes" id="UP000003786">
    <property type="component" value="Chromosome 1"/>
</dbReference>
<comment type="subunit">
    <text evidence="7">Component of the small nucleolar ribonucleoprotein particles containing H/ACA-type snoRNAs (H/ACA snoRNPs).</text>
</comment>
<keyword evidence="2 7" id="KW-0690">Ribosome biogenesis</keyword>
<evidence type="ECO:0000256" key="3">
    <source>
        <dbReference type="ARBA" id="ARBA00022552"/>
    </source>
</evidence>
<comment type="similarity">
    <text evidence="7">Belongs to the GAR1 family.</text>
</comment>
<dbReference type="PANTHER" id="PTHR31633">
    <property type="entry name" value="H/ACA RIBONUCLEOPROTEIN COMPLEX NON-CORE SUBUNIT NAF1"/>
    <property type="match status" value="1"/>
</dbReference>
<dbReference type="eggNOG" id="ENOG502SCAY">
    <property type="taxonomic scope" value="Eukaryota"/>
</dbReference>
<dbReference type="GO" id="GO:0000493">
    <property type="term" value="P:box H/ACA snoRNP assembly"/>
    <property type="evidence" value="ECO:0007669"/>
    <property type="project" value="InterPro"/>
</dbReference>
<dbReference type="InterPro" id="IPR007504">
    <property type="entry name" value="H/ACA_rnp_Gar1/Naf1"/>
</dbReference>
<dbReference type="RefSeq" id="XP_009689648.1">
    <property type="nucleotide sequence ID" value="XM_009691353.1"/>
</dbReference>
<feature type="region of interest" description="Disordered" evidence="8">
    <location>
        <begin position="221"/>
        <end position="248"/>
    </location>
</feature>
<dbReference type="GeneID" id="20713678"/>
<keyword evidence="3 7" id="KW-0698">rRNA processing</keyword>
<dbReference type="AlphaFoldDB" id="J4CCG4"/>
<dbReference type="GO" id="GO:0006364">
    <property type="term" value="P:rRNA processing"/>
    <property type="evidence" value="ECO:0007669"/>
    <property type="project" value="UniProtKB-KW"/>
</dbReference>
<organism evidence="9 10">
    <name type="scientific">Theileria orientalis strain Shintoku</name>
    <dbReference type="NCBI Taxonomy" id="869250"/>
    <lineage>
        <taxon>Eukaryota</taxon>
        <taxon>Sar</taxon>
        <taxon>Alveolata</taxon>
        <taxon>Apicomplexa</taxon>
        <taxon>Aconoidasida</taxon>
        <taxon>Piroplasmida</taxon>
        <taxon>Theileriidae</taxon>
        <taxon>Theileria</taxon>
    </lineage>
</organism>
<keyword evidence="10" id="KW-1185">Reference proteome</keyword>
<evidence type="ECO:0000256" key="1">
    <source>
        <dbReference type="ARBA" id="ARBA00009801"/>
    </source>
</evidence>
<evidence type="ECO:0000256" key="2">
    <source>
        <dbReference type="ARBA" id="ARBA00022517"/>
    </source>
</evidence>